<evidence type="ECO:0000313" key="2">
    <source>
        <dbReference type="EMBL" id="OIQ84035.1"/>
    </source>
</evidence>
<proteinExistence type="predicted"/>
<feature type="transmembrane region" description="Helical" evidence="1">
    <location>
        <begin position="81"/>
        <end position="100"/>
    </location>
</feature>
<accession>A0A1J5R2R4</accession>
<gene>
    <name evidence="2" type="ORF">GALL_341440</name>
</gene>
<dbReference type="EMBL" id="MLJW01000650">
    <property type="protein sequence ID" value="OIQ84035.1"/>
    <property type="molecule type" value="Genomic_DNA"/>
</dbReference>
<evidence type="ECO:0000256" key="1">
    <source>
        <dbReference type="SAM" id="Phobius"/>
    </source>
</evidence>
<keyword evidence="1" id="KW-0812">Transmembrane</keyword>
<feature type="transmembrane region" description="Helical" evidence="1">
    <location>
        <begin position="54"/>
        <end position="75"/>
    </location>
</feature>
<dbReference type="Pfam" id="PF24838">
    <property type="entry name" value="8xMP"/>
    <property type="match status" value="1"/>
</dbReference>
<sequence length="226" mass="25153">MAGNPISEELNRLTVEGNGYGDPQAQLVDDRKFQMLMNAYETAVETRKLEIELFWSRSLFFWGFIASAFVAYAMLKRYNSDISVVVACFGFVCSVAWSLGNRGGKFWQESWETKVERIEPSVTGAIFAQPEEVQAHKNFWLRGRRFSVSKLAIALSDYTIILWLAIVVWETIRLFGGVSLVACAKPIAIAAFIGFSAIYGLSLLVAGRSTMPAKHDAQPVPPDAAR</sequence>
<keyword evidence="1" id="KW-0472">Membrane</keyword>
<reference evidence="2" key="1">
    <citation type="submission" date="2016-10" db="EMBL/GenBank/DDBJ databases">
        <title>Sequence of Gallionella enrichment culture.</title>
        <authorList>
            <person name="Poehlein A."/>
            <person name="Muehling M."/>
            <person name="Daniel R."/>
        </authorList>
    </citation>
    <scope>NUCLEOTIDE SEQUENCE</scope>
</reference>
<protein>
    <submittedName>
        <fullName evidence="2">Uncharacterized protein</fullName>
    </submittedName>
</protein>
<feature type="transmembrane region" description="Helical" evidence="1">
    <location>
        <begin position="187"/>
        <end position="206"/>
    </location>
</feature>
<comment type="caution">
    <text evidence="2">The sequence shown here is derived from an EMBL/GenBank/DDBJ whole genome shotgun (WGS) entry which is preliminary data.</text>
</comment>
<dbReference type="AlphaFoldDB" id="A0A1J5R2R4"/>
<feature type="transmembrane region" description="Helical" evidence="1">
    <location>
        <begin position="151"/>
        <end position="175"/>
    </location>
</feature>
<organism evidence="2">
    <name type="scientific">mine drainage metagenome</name>
    <dbReference type="NCBI Taxonomy" id="410659"/>
    <lineage>
        <taxon>unclassified sequences</taxon>
        <taxon>metagenomes</taxon>
        <taxon>ecological metagenomes</taxon>
    </lineage>
</organism>
<name>A0A1J5R2R4_9ZZZZ</name>
<dbReference type="InterPro" id="IPR056918">
    <property type="entry name" value="8xMP"/>
</dbReference>
<keyword evidence="1" id="KW-1133">Transmembrane helix</keyword>